<keyword evidence="11" id="KW-0966">Cell projection</keyword>
<keyword evidence="11" id="KW-0969">Cilium</keyword>
<dbReference type="AlphaFoldDB" id="A0A7V5RPL4"/>
<evidence type="ECO:0000256" key="2">
    <source>
        <dbReference type="ARBA" id="ARBA00004162"/>
    </source>
</evidence>
<reference evidence="11" key="1">
    <citation type="journal article" date="2020" name="mSystems">
        <title>Genome- and Community-Level Interaction Insights into Carbon Utilization and Element Cycling Functions of Hydrothermarchaeota in Hydrothermal Sediment.</title>
        <authorList>
            <person name="Zhou Z."/>
            <person name="Liu Y."/>
            <person name="Xu W."/>
            <person name="Pan J."/>
            <person name="Luo Z.H."/>
            <person name="Li M."/>
        </authorList>
    </citation>
    <scope>NUCLEOTIDE SEQUENCE [LARGE SCALE GENOMIC DNA]</scope>
    <source>
        <strain evidence="11">HyVt-460</strain>
    </source>
</reference>
<keyword evidence="4 10" id="KW-1003">Cell membrane</keyword>
<evidence type="ECO:0000256" key="6">
    <source>
        <dbReference type="ARBA" id="ARBA00022692"/>
    </source>
</evidence>
<evidence type="ECO:0000313" key="11">
    <source>
        <dbReference type="EMBL" id="HHM02426.1"/>
    </source>
</evidence>
<dbReference type="Proteomes" id="UP000885771">
    <property type="component" value="Unassembled WGS sequence"/>
</dbReference>
<dbReference type="PANTHER" id="PTHR35091:SF2">
    <property type="entry name" value="FLAGELLAR PROTEIN FLIL"/>
    <property type="match status" value="1"/>
</dbReference>
<comment type="caution">
    <text evidence="11">The sequence shown here is derived from an EMBL/GenBank/DDBJ whole genome shotgun (WGS) entry which is preliminary data.</text>
</comment>
<dbReference type="EMBL" id="DRLI01000205">
    <property type="protein sequence ID" value="HHM02426.1"/>
    <property type="molecule type" value="Genomic_DNA"/>
</dbReference>
<organism evidence="11">
    <name type="scientific">Caldithrix abyssi</name>
    <dbReference type="NCBI Taxonomy" id="187145"/>
    <lineage>
        <taxon>Bacteria</taxon>
        <taxon>Pseudomonadati</taxon>
        <taxon>Calditrichota</taxon>
        <taxon>Calditrichia</taxon>
        <taxon>Calditrichales</taxon>
        <taxon>Calditrichaceae</taxon>
        <taxon>Caldithrix</taxon>
    </lineage>
</organism>
<dbReference type="GO" id="GO:0071978">
    <property type="term" value="P:bacterial-type flagellum-dependent swarming motility"/>
    <property type="evidence" value="ECO:0007669"/>
    <property type="project" value="TreeGrafter"/>
</dbReference>
<evidence type="ECO:0000256" key="1">
    <source>
        <dbReference type="ARBA" id="ARBA00002254"/>
    </source>
</evidence>
<proteinExistence type="inferred from homology"/>
<accession>A0A7V5RPL4</accession>
<evidence type="ECO:0000256" key="7">
    <source>
        <dbReference type="ARBA" id="ARBA00022779"/>
    </source>
</evidence>
<sequence>MAEENEVQEAAAAPEAAPKKSKTGLYLTIIVVQLLIAGFLIWKFVFPEYEEIKTANDVALGRYEAPKEAKGASEEEDGEVKELGPLYAFENLTVNPKGSRGMRYAVVGLSAELDSEEDVPLLDQYKTVLVDNYIAYMRKHTMKELAEESTMDSLKVGFKMLTNELLGREVVKNVYFTQFVLQ</sequence>
<keyword evidence="11" id="KW-0282">Flagellum</keyword>
<name>A0A7V5RPL4_CALAY</name>
<dbReference type="InterPro" id="IPR005503">
    <property type="entry name" value="FliL"/>
</dbReference>
<evidence type="ECO:0000256" key="8">
    <source>
        <dbReference type="ARBA" id="ARBA00022989"/>
    </source>
</evidence>
<feature type="transmembrane region" description="Helical" evidence="10">
    <location>
        <begin position="25"/>
        <end position="46"/>
    </location>
</feature>
<comment type="similarity">
    <text evidence="3 10">Belongs to the FliL family.</text>
</comment>
<keyword evidence="8 10" id="KW-1133">Transmembrane helix</keyword>
<keyword evidence="9 10" id="KW-0472">Membrane</keyword>
<comment type="subcellular location">
    <subcellularLocation>
        <location evidence="2">Cell membrane</location>
        <topology evidence="2">Single-pass membrane protein</topology>
    </subcellularLocation>
</comment>
<dbReference type="Pfam" id="PF03748">
    <property type="entry name" value="FliL"/>
    <property type="match status" value="1"/>
</dbReference>
<evidence type="ECO:0000256" key="10">
    <source>
        <dbReference type="RuleBase" id="RU364125"/>
    </source>
</evidence>
<protein>
    <recommendedName>
        <fullName evidence="10">Flagellar protein FliL</fullName>
    </recommendedName>
</protein>
<evidence type="ECO:0000256" key="9">
    <source>
        <dbReference type="ARBA" id="ARBA00023136"/>
    </source>
</evidence>
<dbReference type="GO" id="GO:0005886">
    <property type="term" value="C:plasma membrane"/>
    <property type="evidence" value="ECO:0007669"/>
    <property type="project" value="UniProtKB-SubCell"/>
</dbReference>
<evidence type="ECO:0000256" key="4">
    <source>
        <dbReference type="ARBA" id="ARBA00022475"/>
    </source>
</evidence>
<dbReference type="PANTHER" id="PTHR35091">
    <property type="entry name" value="FLAGELLAR PROTEIN FLIL"/>
    <property type="match status" value="1"/>
</dbReference>
<dbReference type="GO" id="GO:0009425">
    <property type="term" value="C:bacterial-type flagellum basal body"/>
    <property type="evidence" value="ECO:0007669"/>
    <property type="project" value="InterPro"/>
</dbReference>
<keyword evidence="7 10" id="KW-0283">Flagellar rotation</keyword>
<evidence type="ECO:0000256" key="5">
    <source>
        <dbReference type="ARBA" id="ARBA00022500"/>
    </source>
</evidence>
<evidence type="ECO:0000256" key="3">
    <source>
        <dbReference type="ARBA" id="ARBA00008281"/>
    </source>
</evidence>
<gene>
    <name evidence="11" type="ORF">ENJ15_05380</name>
</gene>
<keyword evidence="6 10" id="KW-0812">Transmembrane</keyword>
<keyword evidence="5 10" id="KW-0145">Chemotaxis</keyword>
<comment type="function">
    <text evidence="1 10">Controls the rotational direction of flagella during chemotaxis.</text>
</comment>
<dbReference type="GO" id="GO:0006935">
    <property type="term" value="P:chemotaxis"/>
    <property type="evidence" value="ECO:0007669"/>
    <property type="project" value="UniProtKB-KW"/>
</dbReference>